<evidence type="ECO:0000313" key="4">
    <source>
        <dbReference type="Proteomes" id="UP001165085"/>
    </source>
</evidence>
<keyword evidence="4" id="KW-1185">Reference proteome</keyword>
<protein>
    <recommendedName>
        <fullName evidence="2">JmjC domain-containing protein</fullName>
    </recommendedName>
</protein>
<dbReference type="SUPFAM" id="SSF51197">
    <property type="entry name" value="Clavaminate synthase-like"/>
    <property type="match status" value="1"/>
</dbReference>
<organism evidence="3 4">
    <name type="scientific">Triparma strigata</name>
    <dbReference type="NCBI Taxonomy" id="1606541"/>
    <lineage>
        <taxon>Eukaryota</taxon>
        <taxon>Sar</taxon>
        <taxon>Stramenopiles</taxon>
        <taxon>Ochrophyta</taxon>
        <taxon>Bolidophyceae</taxon>
        <taxon>Parmales</taxon>
        <taxon>Triparmaceae</taxon>
        <taxon>Triparma</taxon>
    </lineage>
</organism>
<feature type="transmembrane region" description="Helical" evidence="1">
    <location>
        <begin position="6"/>
        <end position="27"/>
    </location>
</feature>
<gene>
    <name evidence="3" type="ORF">TrST_g3659</name>
</gene>
<dbReference type="Proteomes" id="UP001165085">
    <property type="component" value="Unassembled WGS sequence"/>
</dbReference>
<dbReference type="OrthoDB" id="47172at2759"/>
<reference evidence="4" key="1">
    <citation type="journal article" date="2023" name="Commun. Biol.">
        <title>Genome analysis of Parmales, the sister group of diatoms, reveals the evolutionary specialization of diatoms from phago-mixotrophs to photoautotrophs.</title>
        <authorList>
            <person name="Ban H."/>
            <person name="Sato S."/>
            <person name="Yoshikawa S."/>
            <person name="Yamada K."/>
            <person name="Nakamura Y."/>
            <person name="Ichinomiya M."/>
            <person name="Sato N."/>
            <person name="Blanc-Mathieu R."/>
            <person name="Endo H."/>
            <person name="Kuwata A."/>
            <person name="Ogata H."/>
        </authorList>
    </citation>
    <scope>NUCLEOTIDE SEQUENCE [LARGE SCALE GENOMIC DNA]</scope>
    <source>
        <strain evidence="4">NIES 3701</strain>
    </source>
</reference>
<keyword evidence="1" id="KW-0812">Transmembrane</keyword>
<dbReference type="EMBL" id="BRXY01000348">
    <property type="protein sequence ID" value="GMH88876.1"/>
    <property type="molecule type" value="Genomic_DNA"/>
</dbReference>
<dbReference type="Gene3D" id="2.60.120.650">
    <property type="entry name" value="Cupin"/>
    <property type="match status" value="1"/>
</dbReference>
<comment type="caution">
    <text evidence="3">The sequence shown here is derived from an EMBL/GenBank/DDBJ whole genome shotgun (WGS) entry which is preliminary data.</text>
</comment>
<accession>A0A9W7BHY4</accession>
<evidence type="ECO:0000256" key="1">
    <source>
        <dbReference type="SAM" id="Phobius"/>
    </source>
</evidence>
<evidence type="ECO:0000313" key="3">
    <source>
        <dbReference type="EMBL" id="GMH88876.1"/>
    </source>
</evidence>
<dbReference type="InterPro" id="IPR003347">
    <property type="entry name" value="JmjC_dom"/>
</dbReference>
<keyword evidence="1" id="KW-0472">Membrane</keyword>
<dbReference type="PROSITE" id="PS51184">
    <property type="entry name" value="JMJC"/>
    <property type="match status" value="1"/>
</dbReference>
<keyword evidence="1" id="KW-1133">Transmembrane helix</keyword>
<evidence type="ECO:0000259" key="2">
    <source>
        <dbReference type="PROSITE" id="PS51184"/>
    </source>
</evidence>
<proteinExistence type="predicted"/>
<dbReference type="AlphaFoldDB" id="A0A9W7BHY4"/>
<feature type="domain" description="JmjC" evidence="2">
    <location>
        <begin position="129"/>
        <end position="298"/>
    </location>
</feature>
<name>A0A9W7BHY4_9STRA</name>
<sequence length="461" mass="51195">MTINNPVAWSVPFVVVAMALGWTKLFARQALKITEIWVQDLGELNALVKEAHESSPLLIHGFPAALHGWESMSRLCPSNATIPPENLMVQTGKNEPHLLAGLERAQQSSSGVTMFSDFLGLAYNSSFGSESPVSLFDFSVPAHCPELLEHLDLENYDHAFGLPDLPREYYSGASEGVGYPRLFVHPAGAQSNGHVDAESSYFFIRLLQGEKLVRVWPLSADLDSVEFTPEATFSEGAESAARPNVTFYEFLLRDGDILMGYVNGVHAVKTLRPSLSMSINYFPKHVPLDDQPLMMKSTLEFRDAVVAEVAVTMASTGAAPTAAFLQQPAPGQGERPKKPRKDEVMISLEGTFKDRDSRRAGHSRVRSLVASEKVQAAVIVVPKSEIQFPSLINEGWFKNRIWDESGDEDGIFLQIESEAEVMLIFYPVDEHGMLRVDRARKLITDPEKFRPARDLIIQPLW</sequence>